<keyword evidence="1" id="KW-0802">TPR repeat</keyword>
<dbReference type="SUPFAM" id="SSF48452">
    <property type="entry name" value="TPR-like"/>
    <property type="match status" value="2"/>
</dbReference>
<dbReference type="Gene3D" id="1.25.40.10">
    <property type="entry name" value="Tetratricopeptide repeat domain"/>
    <property type="match status" value="1"/>
</dbReference>
<dbReference type="Proteomes" id="UP000624325">
    <property type="component" value="Unassembled WGS sequence"/>
</dbReference>
<dbReference type="PANTHER" id="PTHR47691:SF3">
    <property type="entry name" value="HTH-TYPE TRANSCRIPTIONAL REGULATOR RV0890C-RELATED"/>
    <property type="match status" value="1"/>
</dbReference>
<dbReference type="PANTHER" id="PTHR47691">
    <property type="entry name" value="REGULATOR-RELATED"/>
    <property type="match status" value="1"/>
</dbReference>
<sequence length="577" mass="61482">MLDNARDADQVRDLIPGAAGCAVVVTSRNRLPALVATAGARPFPLDLLPAESARALFLARAGGRVTARDDPALAQIVARCAGLPLALALVAARAATRPNLALRVLADDLAGVHNGLDGLTGTDLRPVFSWSYLALDEPERRMFRLLGLFPGTAVGVAAAASLAGAPAASAGRSLAKLAEANMVTELADGRFTTHDLLRAYACELVAKEEAASRRLVDHYVHSAETADKLLWPHRHRRTAPAPPDGVSVADLGDQEGATAWLVAEQPVLLALLDSPVIDDPTTARLARALTTHLHRSMQPGLVHTVATAALRATERSGDDWGRADAQREIGLALIRLDRHAEATGALDAALALFEGLDEYVGMAHTQLTLGWLADQQLRLTQSLEHDRRALALFGAAGDRNGEARALNAVGWDEARLGNHAQALRQCRRAVRLHLRLGDRSGAARAHDSIGYALHHLGRYSDALDSFDRALAVYRAAGDLFCVAETLTHVGDTLHAGGSPGEASAAWRAALGILDTLGHATRPRSGNGCSTSARTERPRSAGDGFRRPCRRRPRCRTGAGRRRSRSGRRRPAARSSTR</sequence>
<dbReference type="InterPro" id="IPR011990">
    <property type="entry name" value="TPR-like_helical_dom_sf"/>
</dbReference>
<dbReference type="InterPro" id="IPR019734">
    <property type="entry name" value="TPR_rpt"/>
</dbReference>
<dbReference type="Pfam" id="PF13424">
    <property type="entry name" value="TPR_12"/>
    <property type="match status" value="1"/>
</dbReference>
<dbReference type="SUPFAM" id="SSF52540">
    <property type="entry name" value="P-loop containing nucleoside triphosphate hydrolases"/>
    <property type="match status" value="1"/>
</dbReference>
<evidence type="ECO:0000313" key="3">
    <source>
        <dbReference type="EMBL" id="GIF55802.1"/>
    </source>
</evidence>
<protein>
    <recommendedName>
        <fullName evidence="5">Tetratricopeptide repeat protein</fullName>
    </recommendedName>
</protein>
<accession>A0ABQ4BZ38</accession>
<gene>
    <name evidence="3" type="ORF">Air01nite_18970</name>
</gene>
<comment type="caution">
    <text evidence="3">The sequence shown here is derived from an EMBL/GenBank/DDBJ whole genome shotgun (WGS) entry which is preliminary data.</text>
</comment>
<evidence type="ECO:0008006" key="5">
    <source>
        <dbReference type="Google" id="ProtNLM"/>
    </source>
</evidence>
<keyword evidence="4" id="KW-1185">Reference proteome</keyword>
<feature type="region of interest" description="Disordered" evidence="2">
    <location>
        <begin position="520"/>
        <end position="577"/>
    </location>
</feature>
<dbReference type="SMART" id="SM00028">
    <property type="entry name" value="TPR"/>
    <property type="match status" value="4"/>
</dbReference>
<organism evidence="3 4">
    <name type="scientific">Asanoa iriomotensis</name>
    <dbReference type="NCBI Taxonomy" id="234613"/>
    <lineage>
        <taxon>Bacteria</taxon>
        <taxon>Bacillati</taxon>
        <taxon>Actinomycetota</taxon>
        <taxon>Actinomycetes</taxon>
        <taxon>Micromonosporales</taxon>
        <taxon>Micromonosporaceae</taxon>
        <taxon>Asanoa</taxon>
    </lineage>
</organism>
<dbReference type="PROSITE" id="PS50005">
    <property type="entry name" value="TPR"/>
    <property type="match status" value="1"/>
</dbReference>
<feature type="compositionally biased region" description="Basic residues" evidence="2">
    <location>
        <begin position="546"/>
        <end position="577"/>
    </location>
</feature>
<evidence type="ECO:0000256" key="2">
    <source>
        <dbReference type="SAM" id="MobiDB-lite"/>
    </source>
</evidence>
<dbReference type="InterPro" id="IPR027417">
    <property type="entry name" value="P-loop_NTPase"/>
</dbReference>
<feature type="repeat" description="TPR" evidence="1">
    <location>
        <begin position="443"/>
        <end position="476"/>
    </location>
</feature>
<name>A0ABQ4BZ38_9ACTN</name>
<evidence type="ECO:0000313" key="4">
    <source>
        <dbReference type="Proteomes" id="UP000624325"/>
    </source>
</evidence>
<reference evidence="3 4" key="1">
    <citation type="submission" date="2021-01" db="EMBL/GenBank/DDBJ databases">
        <title>Whole genome shotgun sequence of Asanoa iriomotensis NBRC 100142.</title>
        <authorList>
            <person name="Komaki H."/>
            <person name="Tamura T."/>
        </authorList>
    </citation>
    <scope>NUCLEOTIDE SEQUENCE [LARGE SCALE GENOMIC DNA]</scope>
    <source>
        <strain evidence="3 4">NBRC 100142</strain>
    </source>
</reference>
<evidence type="ECO:0000256" key="1">
    <source>
        <dbReference type="PROSITE-ProRule" id="PRU00339"/>
    </source>
</evidence>
<proteinExistence type="predicted"/>
<dbReference type="EMBL" id="BONC01000010">
    <property type="protein sequence ID" value="GIF55802.1"/>
    <property type="molecule type" value="Genomic_DNA"/>
</dbReference>
<feature type="compositionally biased region" description="Basic and acidic residues" evidence="2">
    <location>
        <begin position="533"/>
        <end position="545"/>
    </location>
</feature>